<dbReference type="KEGG" id="epa:110246187"/>
<proteinExistence type="predicted"/>
<dbReference type="OrthoDB" id="5987756at2759"/>
<feature type="region of interest" description="Disordered" evidence="1">
    <location>
        <begin position="32"/>
        <end position="52"/>
    </location>
</feature>
<dbReference type="EnsemblMetazoa" id="XM_021052502.2">
    <property type="protein sequence ID" value="XP_020908161.1"/>
    <property type="gene ID" value="LOC110246187"/>
</dbReference>
<name>A0A913XRN4_EXADI</name>
<dbReference type="Proteomes" id="UP000887567">
    <property type="component" value="Unplaced"/>
</dbReference>
<reference evidence="2" key="1">
    <citation type="submission" date="2022-11" db="UniProtKB">
        <authorList>
            <consortium name="EnsemblMetazoa"/>
        </authorList>
    </citation>
    <scope>IDENTIFICATION</scope>
</reference>
<evidence type="ECO:0000256" key="1">
    <source>
        <dbReference type="SAM" id="MobiDB-lite"/>
    </source>
</evidence>
<evidence type="ECO:0000313" key="3">
    <source>
        <dbReference type="Proteomes" id="UP000887567"/>
    </source>
</evidence>
<sequence length="279" mass="31481">MSKQTTRKSTKLKDSPRSTLFDQLHQFEGIEVDEGEQFPSLPRPSATANTASSSVAQELQLVQLQKEKLLLELEVLRLKQQSATPPGTQAELEGTKSIQELKKRVIDWPQNFVPGMSASPEFHNLDLPSFVSGFLAMIRPYDTETKECMIDILELISTKAISYSWSSVRGFYSYLARQVEQRRLDWSQFNEIRNASTTFFKHSDLKSSTPKGNTPRQSTSGNGEKSTEKGCQTWNYKGMCSCDKASDNFANTHVCRVCKASDHPMLNCPKRKMPIPDSQ</sequence>
<dbReference type="AlphaFoldDB" id="A0A913XRN4"/>
<protein>
    <submittedName>
        <fullName evidence="2">Uncharacterized protein</fullName>
    </submittedName>
</protein>
<dbReference type="RefSeq" id="XP_020908161.1">
    <property type="nucleotide sequence ID" value="XM_021052502.2"/>
</dbReference>
<organism evidence="2 3">
    <name type="scientific">Exaiptasia diaphana</name>
    <name type="common">Tropical sea anemone</name>
    <name type="synonym">Aiptasia pulchella</name>
    <dbReference type="NCBI Taxonomy" id="2652724"/>
    <lineage>
        <taxon>Eukaryota</taxon>
        <taxon>Metazoa</taxon>
        <taxon>Cnidaria</taxon>
        <taxon>Anthozoa</taxon>
        <taxon>Hexacorallia</taxon>
        <taxon>Actiniaria</taxon>
        <taxon>Aiptasiidae</taxon>
        <taxon>Exaiptasia</taxon>
    </lineage>
</organism>
<dbReference type="GeneID" id="110246187"/>
<evidence type="ECO:0000313" key="2">
    <source>
        <dbReference type="EnsemblMetazoa" id="XP_020908161.1"/>
    </source>
</evidence>
<dbReference type="OMA" id="YSWSSVR"/>
<accession>A0A913XRN4</accession>
<feature type="region of interest" description="Disordered" evidence="1">
    <location>
        <begin position="203"/>
        <end position="228"/>
    </location>
</feature>
<keyword evidence="3" id="KW-1185">Reference proteome</keyword>